<dbReference type="HOGENOM" id="CLU_210311_0_0_9"/>
<sequence>MATKSILKNINIRRKSFCRNFINALENAKGRKSKEVKLSRPVTEIKGEKIKEIFGNER</sequence>
<gene>
    <name evidence="1" type="ordered locus">Nther_0820</name>
</gene>
<evidence type="ECO:0000313" key="2">
    <source>
        <dbReference type="Proteomes" id="UP000001683"/>
    </source>
</evidence>
<dbReference type="EMBL" id="CP001034">
    <property type="protein sequence ID" value="ACB84405.1"/>
    <property type="molecule type" value="Genomic_DNA"/>
</dbReference>
<accession>B2A7V7</accession>
<proteinExistence type="predicted"/>
<dbReference type="STRING" id="457570.Nther_0820"/>
<dbReference type="RefSeq" id="WP_012447283.1">
    <property type="nucleotide sequence ID" value="NC_010718.1"/>
</dbReference>
<dbReference type="AlphaFoldDB" id="B2A7V7"/>
<evidence type="ECO:0000313" key="1">
    <source>
        <dbReference type="EMBL" id="ACB84405.1"/>
    </source>
</evidence>
<dbReference type="InParanoid" id="B2A7V7"/>
<dbReference type="Proteomes" id="UP000001683">
    <property type="component" value="Chromosome"/>
</dbReference>
<protein>
    <submittedName>
        <fullName evidence="1">Uncharacterized protein</fullName>
    </submittedName>
</protein>
<reference evidence="1 2" key="1">
    <citation type="submission" date="2008-04" db="EMBL/GenBank/DDBJ databases">
        <title>Complete sequence of chromosome of Natranaerobius thermophilus JW/NM-WN-LF.</title>
        <authorList>
            <consortium name="US DOE Joint Genome Institute"/>
            <person name="Copeland A."/>
            <person name="Lucas S."/>
            <person name="Lapidus A."/>
            <person name="Glavina del Rio T."/>
            <person name="Dalin E."/>
            <person name="Tice H."/>
            <person name="Bruce D."/>
            <person name="Goodwin L."/>
            <person name="Pitluck S."/>
            <person name="Chertkov O."/>
            <person name="Brettin T."/>
            <person name="Detter J.C."/>
            <person name="Han C."/>
            <person name="Kuske C.R."/>
            <person name="Schmutz J."/>
            <person name="Larimer F."/>
            <person name="Land M."/>
            <person name="Hauser L."/>
            <person name="Kyrpides N."/>
            <person name="Lykidis A."/>
            <person name="Mesbah N.M."/>
            <person name="Wiegel J."/>
        </authorList>
    </citation>
    <scope>NUCLEOTIDE SEQUENCE [LARGE SCALE GENOMIC DNA]</scope>
    <source>
        <strain evidence="2">ATCC BAA-1301 / DSM 18059 / JW/NM-WN-LF</strain>
    </source>
</reference>
<reference evidence="1 2" key="2">
    <citation type="journal article" date="2011" name="J. Bacteriol.">
        <title>Complete genome sequence of the anaerobic, halophilic alkalithermophile Natranaerobius thermophilus JW/NM-WN-LF.</title>
        <authorList>
            <person name="Zhao B."/>
            <person name="Mesbah N.M."/>
            <person name="Dalin E."/>
            <person name="Goodwin L."/>
            <person name="Nolan M."/>
            <person name="Pitluck S."/>
            <person name="Chertkov O."/>
            <person name="Brettin T.S."/>
            <person name="Han J."/>
            <person name="Larimer F.W."/>
            <person name="Land M.L."/>
            <person name="Hauser L."/>
            <person name="Kyrpides N."/>
            <person name="Wiegel J."/>
        </authorList>
    </citation>
    <scope>NUCLEOTIDE SEQUENCE [LARGE SCALE GENOMIC DNA]</scope>
    <source>
        <strain evidence="2">ATCC BAA-1301 / DSM 18059 / JW/NM-WN-LF</strain>
    </source>
</reference>
<keyword evidence="2" id="KW-1185">Reference proteome</keyword>
<organism evidence="1 2">
    <name type="scientific">Natranaerobius thermophilus (strain ATCC BAA-1301 / DSM 18059 / JW/NM-WN-LF)</name>
    <dbReference type="NCBI Taxonomy" id="457570"/>
    <lineage>
        <taxon>Bacteria</taxon>
        <taxon>Bacillati</taxon>
        <taxon>Bacillota</taxon>
        <taxon>Clostridia</taxon>
        <taxon>Natranaerobiales</taxon>
        <taxon>Natranaerobiaceae</taxon>
        <taxon>Natranaerobius</taxon>
    </lineage>
</organism>
<dbReference type="eggNOG" id="ENOG5033I6Q">
    <property type="taxonomic scope" value="Bacteria"/>
</dbReference>
<dbReference type="KEGG" id="nth:Nther_0820"/>
<name>B2A7V7_NATTJ</name>